<protein>
    <submittedName>
        <fullName evidence="1">Uncharacterized protein</fullName>
    </submittedName>
</protein>
<comment type="caution">
    <text evidence="1">The sequence shown here is derived from an EMBL/GenBank/DDBJ whole genome shotgun (WGS) entry which is preliminary data.</text>
</comment>
<reference evidence="2" key="1">
    <citation type="journal article" date="2019" name="Int. J. Syst. Evol. Microbiol.">
        <title>The Global Catalogue of Microorganisms (GCM) 10K type strain sequencing project: providing services to taxonomists for standard genome sequencing and annotation.</title>
        <authorList>
            <consortium name="The Broad Institute Genomics Platform"/>
            <consortium name="The Broad Institute Genome Sequencing Center for Infectious Disease"/>
            <person name="Wu L."/>
            <person name="Ma J."/>
        </authorList>
    </citation>
    <scope>NUCLEOTIDE SEQUENCE [LARGE SCALE GENOMIC DNA]</scope>
    <source>
        <strain evidence="2">CCUG 62974</strain>
    </source>
</reference>
<sequence>MLTWIGLAALPFVLGYQAWSYWVFRKRLVAEPV</sequence>
<dbReference type="Proteomes" id="UP001597024">
    <property type="component" value="Unassembled WGS sequence"/>
</dbReference>
<evidence type="ECO:0000313" key="1">
    <source>
        <dbReference type="EMBL" id="MFD0890938.1"/>
    </source>
</evidence>
<evidence type="ECO:0000313" key="2">
    <source>
        <dbReference type="Proteomes" id="UP001597024"/>
    </source>
</evidence>
<dbReference type="EMBL" id="JBHTHX010002790">
    <property type="protein sequence ID" value="MFD0890938.1"/>
    <property type="molecule type" value="Genomic_DNA"/>
</dbReference>
<proteinExistence type="predicted"/>
<keyword evidence="2" id="KW-1185">Reference proteome</keyword>
<name>A0ABW3E4C3_9ACTN</name>
<gene>
    <name evidence="1" type="ORF">ACFQ08_40865</name>
</gene>
<accession>A0ABW3E4C3</accession>
<organism evidence="1 2">
    <name type="scientific">Streptosporangium algeriense</name>
    <dbReference type="NCBI Taxonomy" id="1682748"/>
    <lineage>
        <taxon>Bacteria</taxon>
        <taxon>Bacillati</taxon>
        <taxon>Actinomycetota</taxon>
        <taxon>Actinomycetes</taxon>
        <taxon>Streptosporangiales</taxon>
        <taxon>Streptosporangiaceae</taxon>
        <taxon>Streptosporangium</taxon>
    </lineage>
</organism>